<dbReference type="CDD" id="cd01562">
    <property type="entry name" value="Thr-dehyd"/>
    <property type="match status" value="1"/>
</dbReference>
<keyword evidence="7 15" id="KW-0028">Amino-acid biosynthesis</keyword>
<dbReference type="Gramene" id="KGN48214">
    <property type="protein sequence ID" value="KGN48214"/>
    <property type="gene ID" value="Csa_6G448720"/>
</dbReference>
<feature type="domain" description="ACT-like" evidence="16">
    <location>
        <begin position="537"/>
        <end position="608"/>
    </location>
</feature>
<dbReference type="PANTHER" id="PTHR48078:SF11">
    <property type="entry name" value="THREONINE DEHYDRATASE, MITOCHONDRIAL"/>
    <property type="match status" value="1"/>
</dbReference>
<evidence type="ECO:0000256" key="13">
    <source>
        <dbReference type="ARBA" id="ARBA00023239"/>
    </source>
</evidence>
<reference evidence="17 18" key="1">
    <citation type="journal article" date="2009" name="Nat. Genet.">
        <title>The genome of the cucumber, Cucumis sativus L.</title>
        <authorList>
            <person name="Huang S."/>
            <person name="Li R."/>
            <person name="Zhang Z."/>
            <person name="Li L."/>
            <person name="Gu X."/>
            <person name="Fan W."/>
            <person name="Lucas W.J."/>
            <person name="Wang X."/>
            <person name="Xie B."/>
            <person name="Ni P."/>
            <person name="Ren Y."/>
            <person name="Zhu H."/>
            <person name="Li J."/>
            <person name="Lin K."/>
            <person name="Jin W."/>
            <person name="Fei Z."/>
            <person name="Li G."/>
            <person name="Staub J."/>
            <person name="Kilian A."/>
            <person name="van der Vossen E.A."/>
            <person name="Wu Y."/>
            <person name="Guo J."/>
            <person name="He J."/>
            <person name="Jia Z."/>
            <person name="Ren Y."/>
            <person name="Tian G."/>
            <person name="Lu Y."/>
            <person name="Ruan J."/>
            <person name="Qian W."/>
            <person name="Wang M."/>
            <person name="Huang Q."/>
            <person name="Li B."/>
            <person name="Xuan Z."/>
            <person name="Cao J."/>
            <person name="Asan"/>
            <person name="Wu Z."/>
            <person name="Zhang J."/>
            <person name="Cai Q."/>
            <person name="Bai Y."/>
            <person name="Zhao B."/>
            <person name="Han Y."/>
            <person name="Li Y."/>
            <person name="Li X."/>
            <person name="Wang S."/>
            <person name="Shi Q."/>
            <person name="Liu S."/>
            <person name="Cho W.K."/>
            <person name="Kim J.Y."/>
            <person name="Xu Y."/>
            <person name="Heller-Uszynska K."/>
            <person name="Miao H."/>
            <person name="Cheng Z."/>
            <person name="Zhang S."/>
            <person name="Wu J."/>
            <person name="Yang Y."/>
            <person name="Kang H."/>
            <person name="Li M."/>
            <person name="Liang H."/>
            <person name="Ren X."/>
            <person name="Shi Z."/>
            <person name="Wen M."/>
            <person name="Jian M."/>
            <person name="Yang H."/>
            <person name="Zhang G."/>
            <person name="Yang Z."/>
            <person name="Chen R."/>
            <person name="Liu S."/>
            <person name="Li J."/>
            <person name="Ma L."/>
            <person name="Liu H."/>
            <person name="Zhou Y."/>
            <person name="Zhao J."/>
            <person name="Fang X."/>
            <person name="Li G."/>
            <person name="Fang L."/>
            <person name="Li Y."/>
            <person name="Liu D."/>
            <person name="Zheng H."/>
            <person name="Zhang Y."/>
            <person name="Qin N."/>
            <person name="Li Z."/>
            <person name="Yang G."/>
            <person name="Yang S."/>
            <person name="Bolund L."/>
            <person name="Kristiansen K."/>
            <person name="Zheng H."/>
            <person name="Li S."/>
            <person name="Zhang X."/>
            <person name="Yang H."/>
            <person name="Wang J."/>
            <person name="Sun R."/>
            <person name="Zhang B."/>
            <person name="Jiang S."/>
            <person name="Wang J."/>
            <person name="Du Y."/>
            <person name="Li S."/>
        </authorList>
    </citation>
    <scope>NUCLEOTIDE SEQUENCE [LARGE SCALE GENOMIC DNA]</scope>
    <source>
        <strain evidence="18">cv. 9930</strain>
    </source>
</reference>
<dbReference type="GO" id="GO:0030170">
    <property type="term" value="F:pyridoxal phosphate binding"/>
    <property type="evidence" value="ECO:0007669"/>
    <property type="project" value="InterPro"/>
</dbReference>
<reference evidence="17 18" key="2">
    <citation type="journal article" date="2009" name="PLoS ONE">
        <title>An integrated genetic and cytogenetic map of the cucumber genome.</title>
        <authorList>
            <person name="Ren Y."/>
            <person name="Zhang Z."/>
            <person name="Liu J."/>
            <person name="Staub J.E."/>
            <person name="Han Y."/>
            <person name="Cheng Z."/>
            <person name="Li X."/>
            <person name="Lu J."/>
            <person name="Miao H."/>
            <person name="Kang H."/>
            <person name="Xie B."/>
            <person name="Gu X."/>
            <person name="Wang X."/>
            <person name="Du Y."/>
            <person name="Jin W."/>
            <person name="Huang S."/>
        </authorList>
    </citation>
    <scope>NUCLEOTIDE SEQUENCE [LARGE SCALE GENOMIC DNA]</scope>
    <source>
        <strain evidence="18">cv. 9930</strain>
    </source>
</reference>
<keyword evidence="9" id="KW-0934">Plastid</keyword>
<dbReference type="eggNOG" id="KOG1250">
    <property type="taxonomic scope" value="Eukaryota"/>
</dbReference>
<evidence type="ECO:0000256" key="12">
    <source>
        <dbReference type="ARBA" id="ARBA00022946"/>
    </source>
</evidence>
<dbReference type="InterPro" id="IPR050147">
    <property type="entry name" value="Ser/Thr_Dehydratase"/>
</dbReference>
<comment type="similarity">
    <text evidence="5 15">Belongs to the serine/threonine dehydratase family.</text>
</comment>
<comment type="catalytic activity">
    <reaction evidence="1 15">
        <text>L-threonine = 2-oxobutanoate + NH4(+)</text>
        <dbReference type="Rhea" id="RHEA:22108"/>
        <dbReference type="ChEBI" id="CHEBI:16763"/>
        <dbReference type="ChEBI" id="CHEBI:28938"/>
        <dbReference type="ChEBI" id="CHEBI:57926"/>
        <dbReference type="EC" id="4.3.1.19"/>
    </reaction>
</comment>
<dbReference type="InterPro" id="IPR038110">
    <property type="entry name" value="TD_ACT-like_sf"/>
</dbReference>
<sequence length="619" mass="67241">MESLLSTTTTSVPNSLALKSLLPSQPSIIPHSSIQLSNRTKTVRRSNFPSFLASLSKLPKGSANSSSNNNTKTNAVVDGSIAIVTGVPEVSWKDLQYPAGMLGAIPKRPEVIDERRQMEYLTNILSSKVYDVAIESPLELARKLSTQLGIQLWLKRDDSQFVFSFKIRGAYNMMANLPKEALERGVICASAGNHAQGVALAAGRLRTEAIIVMPRSTPPIKIEAVRSLGGNVLLHGDTFDDAQEHARQLSKERNLTIIPPFDNEDVIIGQGTVGMEIGRQMRGPLHAIFVPVGGGGLLAGVASFYKLVFPEVKIIGVEPNDANSMASALHNDQVVKLETVGTFADGVAVKQVGDENFRISRELIDGIVLVDKDAIAACIKDMFEDTRSILEPAGALSIAGAKAYCEYNNIKGVNIVAVTSGANMNFDQLGSIADNADSGNQTEATFATILPEKPGSLITFSDLMGSRSVTEFKYRFNSEKNAIVLYSVGVKVASELGEVKKKIESSPFETYDLTKNELVKDHLRYMMGGRSSVPNEVFYRFTLPERSGALLQFLDAFSPRWNISLIHYRRQGIISADVLVGLQIEGSEEAEFHESARKLGFGYVVVSNDPASKLLTQVV</sequence>
<name>A0A0A0KHC3_CUCSA</name>
<reference evidence="17 18" key="3">
    <citation type="journal article" date="2010" name="BMC Genomics">
        <title>Transcriptome sequencing and comparative analysis of cucumber flowers with different sex types.</title>
        <authorList>
            <person name="Guo S."/>
            <person name="Zheng Y."/>
            <person name="Joung J.G."/>
            <person name="Liu S."/>
            <person name="Zhang Z."/>
            <person name="Crasta O.R."/>
            <person name="Sobral B.W."/>
            <person name="Xu Y."/>
            <person name="Huang S."/>
            <person name="Fei Z."/>
        </authorList>
    </citation>
    <scope>NUCLEOTIDE SEQUENCE [LARGE SCALE GENOMIC DNA]</scope>
    <source>
        <strain evidence="18">cv. 9930</strain>
    </source>
</reference>
<dbReference type="EMBL" id="CM002927">
    <property type="protein sequence ID" value="KGN48214.1"/>
    <property type="molecule type" value="Genomic_DNA"/>
</dbReference>
<organism evidence="17 18">
    <name type="scientific">Cucumis sativus</name>
    <name type="common">Cucumber</name>
    <dbReference type="NCBI Taxonomy" id="3659"/>
    <lineage>
        <taxon>Eukaryota</taxon>
        <taxon>Viridiplantae</taxon>
        <taxon>Streptophyta</taxon>
        <taxon>Embryophyta</taxon>
        <taxon>Tracheophyta</taxon>
        <taxon>Spermatophyta</taxon>
        <taxon>Magnoliopsida</taxon>
        <taxon>eudicotyledons</taxon>
        <taxon>Gunneridae</taxon>
        <taxon>Pentapetalae</taxon>
        <taxon>rosids</taxon>
        <taxon>fabids</taxon>
        <taxon>Cucurbitales</taxon>
        <taxon>Cucurbitaceae</taxon>
        <taxon>Benincaseae</taxon>
        <taxon>Cucumis</taxon>
    </lineage>
</organism>
<dbReference type="InterPro" id="IPR005787">
    <property type="entry name" value="Thr_deHydtase_biosynth"/>
</dbReference>
<evidence type="ECO:0000256" key="7">
    <source>
        <dbReference type="ARBA" id="ARBA00022605"/>
    </source>
</evidence>
<dbReference type="InterPro" id="IPR001926">
    <property type="entry name" value="TrpB-like_PALP"/>
</dbReference>
<dbReference type="NCBIfam" id="NF006674">
    <property type="entry name" value="PRK09224.1"/>
    <property type="match status" value="1"/>
</dbReference>
<feature type="domain" description="ACT-like" evidence="16">
    <location>
        <begin position="444"/>
        <end position="515"/>
    </location>
</feature>
<dbReference type="SUPFAM" id="SSF55021">
    <property type="entry name" value="ACT-like"/>
    <property type="match status" value="2"/>
</dbReference>
<dbReference type="CDD" id="cd04907">
    <property type="entry name" value="ACT_ThrD-I_2"/>
    <property type="match status" value="1"/>
</dbReference>
<keyword evidence="18" id="KW-1185">Reference proteome</keyword>
<dbReference type="InterPro" id="IPR000634">
    <property type="entry name" value="Ser/Thr_deHydtase_PyrdxlP-BS"/>
</dbReference>
<dbReference type="FunFam" id="3.40.1020.10:FF:000003">
    <property type="entry name" value="Threonine dehydratase"/>
    <property type="match status" value="1"/>
</dbReference>
<reference evidence="17 18" key="4">
    <citation type="journal article" date="2011" name="BMC Genomics">
        <title>RNA-Seq improves annotation of protein-coding genes in the cucumber genome.</title>
        <authorList>
            <person name="Li Z."/>
            <person name="Zhang Z."/>
            <person name="Yan P."/>
            <person name="Huang S."/>
            <person name="Fei Z."/>
            <person name="Lin K."/>
        </authorList>
    </citation>
    <scope>NUCLEOTIDE SEQUENCE [LARGE SCALE GENOMIC DNA]</scope>
    <source>
        <strain evidence="18">cv. 9930</strain>
    </source>
</reference>
<dbReference type="KEGG" id="csv:101205446"/>
<dbReference type="InterPro" id="IPR001721">
    <property type="entry name" value="TD_ACT-like"/>
</dbReference>
<dbReference type="Pfam" id="PF00585">
    <property type="entry name" value="Thr_dehydrat_C"/>
    <property type="match status" value="2"/>
</dbReference>
<evidence type="ECO:0000256" key="1">
    <source>
        <dbReference type="ARBA" id="ARBA00001274"/>
    </source>
</evidence>
<dbReference type="GO" id="GO:0009097">
    <property type="term" value="P:isoleucine biosynthetic process"/>
    <property type="evidence" value="ECO:0000318"/>
    <property type="project" value="GO_Central"/>
</dbReference>
<dbReference type="GO" id="GO:0009507">
    <property type="term" value="C:chloroplast"/>
    <property type="evidence" value="ECO:0007669"/>
    <property type="project" value="UniProtKB-SubCell"/>
</dbReference>
<keyword evidence="10" id="KW-0677">Repeat</keyword>
<protein>
    <recommendedName>
        <fullName evidence="15">Threonine dehydratase</fullName>
        <ecNumber evidence="15">4.3.1.19</ecNumber>
    </recommendedName>
    <alternativeName>
        <fullName evidence="15">Threonine deaminase</fullName>
    </alternativeName>
</protein>
<comment type="subcellular location">
    <subcellularLocation>
        <location evidence="3">Plastid</location>
        <location evidence="3">Chloroplast</location>
    </subcellularLocation>
</comment>
<evidence type="ECO:0000256" key="14">
    <source>
        <dbReference type="ARBA" id="ARBA00023304"/>
    </source>
</evidence>
<dbReference type="FunFam" id="3.40.50.1100:FF:000008">
    <property type="entry name" value="L-threonine dehydratase"/>
    <property type="match status" value="1"/>
</dbReference>
<keyword evidence="6" id="KW-0150">Chloroplast</keyword>
<evidence type="ECO:0000256" key="15">
    <source>
        <dbReference type="RuleBase" id="RU362012"/>
    </source>
</evidence>
<evidence type="ECO:0000256" key="2">
    <source>
        <dbReference type="ARBA" id="ARBA00001933"/>
    </source>
</evidence>
<evidence type="ECO:0000256" key="11">
    <source>
        <dbReference type="ARBA" id="ARBA00022898"/>
    </source>
</evidence>
<accession>A0A0A0KHC3</accession>
<dbReference type="InterPro" id="IPR036052">
    <property type="entry name" value="TrpB-like_PALP_sf"/>
</dbReference>
<dbReference type="Proteomes" id="UP000029981">
    <property type="component" value="Chromosome 6"/>
</dbReference>
<evidence type="ECO:0000256" key="4">
    <source>
        <dbReference type="ARBA" id="ARBA00004810"/>
    </source>
</evidence>
<evidence type="ECO:0000259" key="16">
    <source>
        <dbReference type="PROSITE" id="PS51672"/>
    </source>
</evidence>
<evidence type="ECO:0000313" key="18">
    <source>
        <dbReference type="Proteomes" id="UP000029981"/>
    </source>
</evidence>
<dbReference type="Gene3D" id="3.40.50.1100">
    <property type="match status" value="2"/>
</dbReference>
<dbReference type="EC" id="4.3.1.19" evidence="15"/>
<dbReference type="SUPFAM" id="SSF53686">
    <property type="entry name" value="Tryptophan synthase beta subunit-like PLP-dependent enzymes"/>
    <property type="match status" value="1"/>
</dbReference>
<dbReference type="UniPathway" id="UPA00047">
    <property type="reaction ID" value="UER00054"/>
</dbReference>
<dbReference type="PROSITE" id="PS00165">
    <property type="entry name" value="DEHYDRATASE_SER_THR"/>
    <property type="match status" value="1"/>
</dbReference>
<evidence type="ECO:0000256" key="3">
    <source>
        <dbReference type="ARBA" id="ARBA00004229"/>
    </source>
</evidence>
<dbReference type="STRING" id="3659.A0A0A0KHC3"/>
<keyword evidence="13 15" id="KW-0456">Lyase</keyword>
<dbReference type="OrthoDB" id="4418812at2759"/>
<evidence type="ECO:0000313" key="17">
    <source>
        <dbReference type="EMBL" id="KGN48214.1"/>
    </source>
</evidence>
<evidence type="ECO:0000256" key="6">
    <source>
        <dbReference type="ARBA" id="ARBA00022528"/>
    </source>
</evidence>
<dbReference type="NCBIfam" id="TIGR01124">
    <property type="entry name" value="ilvA_2Cterm"/>
    <property type="match status" value="1"/>
</dbReference>
<proteinExistence type="inferred from homology"/>
<dbReference type="GO" id="GO:0004794">
    <property type="term" value="F:threonine deaminase activity"/>
    <property type="evidence" value="ECO:0000318"/>
    <property type="project" value="GO_Central"/>
</dbReference>
<dbReference type="InterPro" id="IPR045865">
    <property type="entry name" value="ACT-like_dom_sf"/>
</dbReference>
<dbReference type="PANTHER" id="PTHR48078">
    <property type="entry name" value="THREONINE DEHYDRATASE, MITOCHONDRIAL-RELATED"/>
    <property type="match status" value="1"/>
</dbReference>
<evidence type="ECO:0000256" key="8">
    <source>
        <dbReference type="ARBA" id="ARBA00022624"/>
    </source>
</evidence>
<gene>
    <name evidence="17" type="ORF">Csa_6G448720</name>
</gene>
<comment type="cofactor">
    <cofactor evidence="2 15">
        <name>pyridoxal 5'-phosphate</name>
        <dbReference type="ChEBI" id="CHEBI:597326"/>
    </cofactor>
</comment>
<dbReference type="Pfam" id="PF00291">
    <property type="entry name" value="PALP"/>
    <property type="match status" value="1"/>
</dbReference>
<evidence type="ECO:0000256" key="10">
    <source>
        <dbReference type="ARBA" id="ARBA00022737"/>
    </source>
</evidence>
<dbReference type="AlphaFoldDB" id="A0A0A0KHC3"/>
<dbReference type="PROSITE" id="PS51672">
    <property type="entry name" value="ACT_LIKE"/>
    <property type="match status" value="2"/>
</dbReference>
<keyword evidence="8 15" id="KW-0412">Isoleucine biosynthesis</keyword>
<keyword evidence="12" id="KW-0809">Transit peptide</keyword>
<comment type="pathway">
    <text evidence="4 15">Amino-acid biosynthesis; L-isoleucine biosynthesis; 2-oxobutanoate from L-threonine: step 1/1.</text>
</comment>
<dbReference type="Gene3D" id="3.40.1020.10">
    <property type="entry name" value="Biosynthetic Threonine Deaminase, Domain 3"/>
    <property type="match status" value="1"/>
</dbReference>
<keyword evidence="14 15" id="KW-0100">Branched-chain amino acid biosynthesis</keyword>
<keyword evidence="11 15" id="KW-0663">Pyridoxal phosphate</keyword>
<evidence type="ECO:0000256" key="5">
    <source>
        <dbReference type="ARBA" id="ARBA00010869"/>
    </source>
</evidence>
<evidence type="ECO:0000256" key="9">
    <source>
        <dbReference type="ARBA" id="ARBA00022640"/>
    </source>
</evidence>